<evidence type="ECO:0000256" key="1">
    <source>
        <dbReference type="ARBA" id="ARBA00004123"/>
    </source>
</evidence>
<comment type="subcellular location">
    <subcellularLocation>
        <location evidence="1">Nucleus</location>
    </subcellularLocation>
</comment>
<dbReference type="EMBL" id="BT122642">
    <property type="protein sequence ID" value="ADE76012.1"/>
    <property type="molecule type" value="mRNA"/>
</dbReference>
<dbReference type="GO" id="GO:0005634">
    <property type="term" value="C:nucleus"/>
    <property type="evidence" value="ECO:0007669"/>
    <property type="project" value="UniProtKB-SubCell"/>
</dbReference>
<dbReference type="OMA" id="CTTNSTY"/>
<dbReference type="PANTHER" id="PTHR45914">
    <property type="entry name" value="TRANSCRIPTION FACTOR HEC3-RELATED"/>
    <property type="match status" value="1"/>
</dbReference>
<organism evidence="6">
    <name type="scientific">Picea sitchensis</name>
    <name type="common">Sitka spruce</name>
    <name type="synonym">Pinus sitchensis</name>
    <dbReference type="NCBI Taxonomy" id="3332"/>
    <lineage>
        <taxon>Eukaryota</taxon>
        <taxon>Viridiplantae</taxon>
        <taxon>Streptophyta</taxon>
        <taxon>Embryophyta</taxon>
        <taxon>Tracheophyta</taxon>
        <taxon>Spermatophyta</taxon>
        <taxon>Pinopsida</taxon>
        <taxon>Pinidae</taxon>
        <taxon>Conifers I</taxon>
        <taxon>Pinales</taxon>
        <taxon>Pinaceae</taxon>
        <taxon>Picea</taxon>
    </lineage>
</organism>
<evidence type="ECO:0000313" key="6">
    <source>
        <dbReference type="EMBL" id="ADE76012.1"/>
    </source>
</evidence>
<evidence type="ECO:0000259" key="5">
    <source>
        <dbReference type="PROSITE" id="PS50888"/>
    </source>
</evidence>
<proteinExistence type="evidence at transcript level"/>
<dbReference type="SUPFAM" id="SSF47459">
    <property type="entry name" value="HLH, helix-loop-helix DNA-binding domain"/>
    <property type="match status" value="1"/>
</dbReference>
<evidence type="ECO:0000256" key="3">
    <source>
        <dbReference type="ARBA" id="ARBA00023163"/>
    </source>
</evidence>
<dbReference type="InterPro" id="IPR011598">
    <property type="entry name" value="bHLH_dom"/>
</dbReference>
<reference evidence="6" key="1">
    <citation type="submission" date="2010-04" db="EMBL/GenBank/DDBJ databases">
        <authorList>
            <person name="Reid K.E."/>
            <person name="Liao N."/>
            <person name="Chan S."/>
            <person name="Docking R."/>
            <person name="Taylor G."/>
            <person name="Moore R."/>
            <person name="Mayo M."/>
            <person name="Munro S."/>
            <person name="King J."/>
            <person name="Yanchuk A."/>
            <person name="Holt R."/>
            <person name="Jones S."/>
            <person name="Marra M."/>
            <person name="Ritland C.E."/>
            <person name="Ritland K."/>
            <person name="Bohlmann J."/>
        </authorList>
    </citation>
    <scope>NUCLEOTIDE SEQUENCE</scope>
    <source>
        <tissue evidence="6">Buds collected with no treatment. Collection October 2007</tissue>
    </source>
</reference>
<feature type="domain" description="BHLH" evidence="5">
    <location>
        <begin position="37"/>
        <end position="86"/>
    </location>
</feature>
<dbReference type="InterPro" id="IPR045843">
    <property type="entry name" value="IND-like"/>
</dbReference>
<dbReference type="InterPro" id="IPR036638">
    <property type="entry name" value="HLH_DNA-bd_sf"/>
</dbReference>
<dbReference type="Pfam" id="PF23173">
    <property type="entry name" value="bHLH_SAC51"/>
    <property type="match status" value="1"/>
</dbReference>
<keyword evidence="4" id="KW-0539">Nucleus</keyword>
<dbReference type="PANTHER" id="PTHR45914:SF2">
    <property type="entry name" value="TRANSCRIPTION FACTOR BHLH140-LIKE PROTEIN"/>
    <property type="match status" value="1"/>
</dbReference>
<dbReference type="SMART" id="SM00353">
    <property type="entry name" value="HLH"/>
    <property type="match status" value="1"/>
</dbReference>
<evidence type="ECO:0000256" key="2">
    <source>
        <dbReference type="ARBA" id="ARBA00023015"/>
    </source>
</evidence>
<evidence type="ECO:0000256" key="4">
    <source>
        <dbReference type="ARBA" id="ARBA00023242"/>
    </source>
</evidence>
<dbReference type="AlphaFoldDB" id="D5A8Z3"/>
<accession>D5A8Z3</accession>
<name>D5A8Z3_PICSI</name>
<keyword evidence="2" id="KW-0805">Transcription regulation</keyword>
<dbReference type="CDD" id="cd11454">
    <property type="entry name" value="bHLH_AtIND_like"/>
    <property type="match status" value="1"/>
</dbReference>
<protein>
    <recommendedName>
        <fullName evidence="5">BHLH domain-containing protein</fullName>
    </recommendedName>
</protein>
<dbReference type="Gene3D" id="4.10.280.10">
    <property type="entry name" value="Helix-loop-helix DNA-binding domain"/>
    <property type="match status" value="1"/>
</dbReference>
<sequence>MESNLCDYDNGASKQSETSLSAFDKHKKQKQNQVQKLSMDPQSIAARHRRHKIRKRFKILQSMVPGGKNMDTVSMLDEAIQYVKFLQFMHFWLQSRIMQGNSCTTNSTYNTSFLYAQELCNSTGFDAHSHGLYGIPFGYSSLRNFTDQGSAISQHDWNHCGYVRPYDPSRL</sequence>
<dbReference type="GO" id="GO:0046983">
    <property type="term" value="F:protein dimerization activity"/>
    <property type="evidence" value="ECO:0007669"/>
    <property type="project" value="InterPro"/>
</dbReference>
<dbReference type="PROSITE" id="PS50888">
    <property type="entry name" value="BHLH"/>
    <property type="match status" value="1"/>
</dbReference>
<dbReference type="GO" id="GO:0003700">
    <property type="term" value="F:DNA-binding transcription factor activity"/>
    <property type="evidence" value="ECO:0007669"/>
    <property type="project" value="InterPro"/>
</dbReference>
<keyword evidence="3" id="KW-0804">Transcription</keyword>